<evidence type="ECO:0000313" key="1">
    <source>
        <dbReference type="EMBL" id="MBN3966472.1"/>
    </source>
</evidence>
<comment type="caution">
    <text evidence="1">The sequence shown here is derived from an EMBL/GenBank/DDBJ whole genome shotgun (WGS) entry which is preliminary data.</text>
</comment>
<dbReference type="Proteomes" id="UP000772591">
    <property type="component" value="Unassembled WGS sequence"/>
</dbReference>
<keyword evidence="2" id="KW-1185">Reference proteome</keyword>
<sequence>MLKLFLFPTARHTTTPDIESAFPPVNSMQSDSKPYVVDFSSAVPVAVENGMGTSANLGKVVSSEGERFYLKDAVSYDSTSPVVSNAITSREVVSTEIYSLFLPAPKARMVNECSCIMEGADNEKIFIASRLENYQDFGDCLIKEELADDLERQFKAFTHEDAAAFKHNAIIAKTLTGELSELRAQNPNWWVGVDRNPDQELVQVYRAKALQLEEVMQKQFHILPEALQRQSQDSLGVSQLLGDWDPFNVFYKNMGIVKKGDGSLHVMRLDFGSCLDVGFQGQTKENGYETAVSQRPAIFPELKHRFKREDAVFSEKLPLLAQEFHTFPYADHAQSIAGKTEWAHTTRMKIGYRCSLLMHQKGSAQNAFETIIKTQLMNASGFKSADDLIQVLHARMDALIDKQCGGSHKIMEWEQNNPELSGAIRADLLSRLSIPTVPLGKTQTHSYPIGFIKS</sequence>
<evidence type="ECO:0000313" key="2">
    <source>
        <dbReference type="Proteomes" id="UP000772591"/>
    </source>
</evidence>
<organism evidence="1 2">
    <name type="scientific">Pseudomonas gregormendelii</name>
    <dbReference type="NCBI Taxonomy" id="1628277"/>
    <lineage>
        <taxon>Bacteria</taxon>
        <taxon>Pseudomonadati</taxon>
        <taxon>Pseudomonadota</taxon>
        <taxon>Gammaproteobacteria</taxon>
        <taxon>Pseudomonadales</taxon>
        <taxon>Pseudomonadaceae</taxon>
        <taxon>Pseudomonas</taxon>
    </lineage>
</organism>
<dbReference type="EMBL" id="JADEVO010000018">
    <property type="protein sequence ID" value="MBN3966472.1"/>
    <property type="molecule type" value="Genomic_DNA"/>
</dbReference>
<name>A0ABS3AHL8_9PSED</name>
<reference evidence="1 2" key="1">
    <citation type="journal article" date="2021" name="Int. J. Syst. Evol. Microbiol.">
        <title>Pseudomonas piscium sp. nov., Pseudomonas pisciculturae sp. nov., Pseudomonas mucoides sp. nov. and Pseudomonas neuropathica sp. nov. isolated from rainbow trout.</title>
        <authorList>
            <person name="Duman M."/>
            <person name="Mulet M."/>
            <person name="Altun S."/>
            <person name="Saticioglu I.B."/>
            <person name="Gomila M."/>
            <person name="Lalucat J."/>
            <person name="Garcia-Valdes E."/>
        </authorList>
    </citation>
    <scope>NUCLEOTIDE SEQUENCE [LARGE SCALE GENOMIC DNA]</scope>
    <source>
        <strain evidence="1 2">LMG 28632</strain>
    </source>
</reference>
<accession>A0ABS3AHL8</accession>
<protein>
    <submittedName>
        <fullName evidence="1">Uncharacterized protein</fullName>
    </submittedName>
</protein>
<proteinExistence type="predicted"/>
<dbReference type="RefSeq" id="WP_205893000.1">
    <property type="nucleotide sequence ID" value="NZ_JADEVO010000018.1"/>
</dbReference>
<gene>
    <name evidence="1" type="ORF">IMW75_14460</name>
</gene>